<reference evidence="1 2" key="1">
    <citation type="submission" date="2016-02" db="EMBL/GenBank/DDBJ databases">
        <title>Genome analysis of coral dinoflagellate symbionts highlights evolutionary adaptations to a symbiotic lifestyle.</title>
        <authorList>
            <person name="Aranda M."/>
            <person name="Li Y."/>
            <person name="Liew Y.J."/>
            <person name="Baumgarten S."/>
            <person name="Simakov O."/>
            <person name="Wilson M."/>
            <person name="Piel J."/>
            <person name="Ashoor H."/>
            <person name="Bougouffa S."/>
            <person name="Bajic V.B."/>
            <person name="Ryu T."/>
            <person name="Ravasi T."/>
            <person name="Bayer T."/>
            <person name="Micklem G."/>
            <person name="Kim H."/>
            <person name="Bhak J."/>
            <person name="Lajeunesse T.C."/>
            <person name="Voolstra C.R."/>
        </authorList>
    </citation>
    <scope>NUCLEOTIDE SEQUENCE [LARGE SCALE GENOMIC DNA]</scope>
    <source>
        <strain evidence="1 2">CCMP2467</strain>
    </source>
</reference>
<evidence type="ECO:0000313" key="2">
    <source>
        <dbReference type="Proteomes" id="UP000186817"/>
    </source>
</evidence>
<keyword evidence="2" id="KW-1185">Reference proteome</keyword>
<dbReference type="Proteomes" id="UP000186817">
    <property type="component" value="Unassembled WGS sequence"/>
</dbReference>
<organism evidence="1 2">
    <name type="scientific">Symbiodinium microadriaticum</name>
    <name type="common">Dinoflagellate</name>
    <name type="synonym">Zooxanthella microadriatica</name>
    <dbReference type="NCBI Taxonomy" id="2951"/>
    <lineage>
        <taxon>Eukaryota</taxon>
        <taxon>Sar</taxon>
        <taxon>Alveolata</taxon>
        <taxon>Dinophyceae</taxon>
        <taxon>Suessiales</taxon>
        <taxon>Symbiodiniaceae</taxon>
        <taxon>Symbiodinium</taxon>
    </lineage>
</organism>
<gene>
    <name evidence="1" type="ORF">AK812_SmicGene46207</name>
</gene>
<dbReference type="AlphaFoldDB" id="A0A1Q9BUG4"/>
<feature type="non-terminal residue" evidence="1">
    <location>
        <position position="36"/>
    </location>
</feature>
<protein>
    <submittedName>
        <fullName evidence="1">Uncharacterized protein</fullName>
    </submittedName>
</protein>
<proteinExistence type="predicted"/>
<name>A0A1Q9BUG4_SYMMI</name>
<feature type="non-terminal residue" evidence="1">
    <location>
        <position position="1"/>
    </location>
</feature>
<sequence>VRNSQDQRCRARASDSIPALFTQLSMHLRGYLYQLQ</sequence>
<dbReference type="EMBL" id="LSRX01003959">
    <property type="protein sequence ID" value="OLP74295.1"/>
    <property type="molecule type" value="Genomic_DNA"/>
</dbReference>
<comment type="caution">
    <text evidence="1">The sequence shown here is derived from an EMBL/GenBank/DDBJ whole genome shotgun (WGS) entry which is preliminary data.</text>
</comment>
<evidence type="ECO:0000313" key="1">
    <source>
        <dbReference type="EMBL" id="OLP74295.1"/>
    </source>
</evidence>
<accession>A0A1Q9BUG4</accession>